<organism evidence="4 5">
    <name type="scientific">Oopsacas minuta</name>
    <dbReference type="NCBI Taxonomy" id="111878"/>
    <lineage>
        <taxon>Eukaryota</taxon>
        <taxon>Metazoa</taxon>
        <taxon>Porifera</taxon>
        <taxon>Hexactinellida</taxon>
        <taxon>Hexasterophora</taxon>
        <taxon>Lyssacinosida</taxon>
        <taxon>Leucopsacidae</taxon>
        <taxon>Oopsacas</taxon>
    </lineage>
</organism>
<reference evidence="4 5" key="1">
    <citation type="journal article" date="2023" name="BMC Biol.">
        <title>The compact genome of the sponge Oopsacas minuta (Hexactinellida) is lacking key metazoan core genes.</title>
        <authorList>
            <person name="Santini S."/>
            <person name="Schenkelaars Q."/>
            <person name="Jourda C."/>
            <person name="Duchesne M."/>
            <person name="Belahbib H."/>
            <person name="Rocher C."/>
            <person name="Selva M."/>
            <person name="Riesgo A."/>
            <person name="Vervoort M."/>
            <person name="Leys S.P."/>
            <person name="Kodjabachian L."/>
            <person name="Le Bivic A."/>
            <person name="Borchiellini C."/>
            <person name="Claverie J.M."/>
            <person name="Renard E."/>
        </authorList>
    </citation>
    <scope>NUCLEOTIDE SEQUENCE [LARGE SCALE GENOMIC DNA]</scope>
    <source>
        <strain evidence="4">SPO-2</strain>
    </source>
</reference>
<accession>A0AAV7JNL1</accession>
<name>A0AAV7JNL1_9METZ</name>
<dbReference type="GO" id="GO:0008375">
    <property type="term" value="F:acetylglucosaminyltransferase activity"/>
    <property type="evidence" value="ECO:0007669"/>
    <property type="project" value="TreeGrafter"/>
</dbReference>
<evidence type="ECO:0000313" key="4">
    <source>
        <dbReference type="EMBL" id="KAI6650288.1"/>
    </source>
</evidence>
<dbReference type="GO" id="GO:0015020">
    <property type="term" value="F:glucuronosyltransferase activity"/>
    <property type="evidence" value="ECO:0007669"/>
    <property type="project" value="TreeGrafter"/>
</dbReference>
<keyword evidence="2" id="KW-0812">Transmembrane</keyword>
<gene>
    <name evidence="4" type="ORF">LOD99_5966</name>
</gene>
<protein>
    <submittedName>
        <fullName evidence="4">Exostosin-1-like</fullName>
    </submittedName>
</protein>
<dbReference type="InterPro" id="IPR004263">
    <property type="entry name" value="Exostosin"/>
</dbReference>
<comment type="caution">
    <text evidence="4">The sequence shown here is derived from an EMBL/GenBank/DDBJ whole genome shotgun (WGS) entry which is preliminary data.</text>
</comment>
<dbReference type="GO" id="GO:0005794">
    <property type="term" value="C:Golgi apparatus"/>
    <property type="evidence" value="ECO:0007669"/>
    <property type="project" value="TreeGrafter"/>
</dbReference>
<evidence type="ECO:0000313" key="5">
    <source>
        <dbReference type="Proteomes" id="UP001165289"/>
    </source>
</evidence>
<dbReference type="EMBL" id="JAKMXF010000312">
    <property type="protein sequence ID" value="KAI6650288.1"/>
    <property type="molecule type" value="Genomic_DNA"/>
</dbReference>
<proteinExistence type="inferred from homology"/>
<dbReference type="Proteomes" id="UP001165289">
    <property type="component" value="Unassembled WGS sequence"/>
</dbReference>
<dbReference type="InterPro" id="IPR040911">
    <property type="entry name" value="Exostosin_GT47"/>
</dbReference>
<dbReference type="PANTHER" id="PTHR11062">
    <property type="entry name" value="EXOSTOSIN HEPARAN SULFATE GLYCOSYLTRANSFERASE -RELATED"/>
    <property type="match status" value="1"/>
</dbReference>
<dbReference type="AlphaFoldDB" id="A0AAV7JNL1"/>
<dbReference type="PANTHER" id="PTHR11062:SF129">
    <property type="entry name" value="EXOSTOSIN-1"/>
    <property type="match status" value="1"/>
</dbReference>
<evidence type="ECO:0000259" key="3">
    <source>
        <dbReference type="Pfam" id="PF03016"/>
    </source>
</evidence>
<keyword evidence="5" id="KW-1185">Reference proteome</keyword>
<keyword evidence="2" id="KW-0472">Membrane</keyword>
<evidence type="ECO:0000256" key="1">
    <source>
        <dbReference type="ARBA" id="ARBA00010271"/>
    </source>
</evidence>
<comment type="similarity">
    <text evidence="1">Belongs to the glycosyltransferase 47 family.</text>
</comment>
<feature type="transmembrane region" description="Helical" evidence="2">
    <location>
        <begin position="7"/>
        <end position="27"/>
    </location>
</feature>
<sequence>MKTKIRIFAVPIIFTFLTVVWLLWYIFTPLRVVYVHNTYEGVVKKPDRIGTILDHSSSLEINEITAKQTYLKLLLPNQVHIHGNDDNSQECNMNTCFNMSRCLNGFSVYVYKPVFSAKISPLYAKILKVVSESQYLTTDPTTACVFLPPYDTLDRDPLSTDYSHGFRYTLTSLPFWNNGMNHLVFNFFSGTFPTYSHSLSSLNLEFGRAILIKASVSDNFNRRGFDISSPLLPKDFKLTDRHPGALRVLNNLYPVQRKYLLSFKGKRYVWGVGSVARNALSNIHNNRDIVLLTTCIHGANWYKYEDRLCENDNNVYTEYEFVDLMINSSFCLVPRGRRLGSFRFLESLQFGCIPVSLSNSYVMPFSDVIDWKLTAINIDERNLFQVPAEIHSVSANQLLAMRLQAQFIWETYFSSTRKYISTILEILKDRIYSHFSRSYHQWNFPPGAIFNQMEYVYKNNNNLFTAVVNIYETVTGAKLSEKVKLVVNTFE</sequence>
<dbReference type="GO" id="GO:0015012">
    <property type="term" value="P:heparan sulfate proteoglycan biosynthetic process"/>
    <property type="evidence" value="ECO:0007669"/>
    <property type="project" value="UniProtKB-ARBA"/>
</dbReference>
<dbReference type="Pfam" id="PF03016">
    <property type="entry name" value="Exostosin_GT47"/>
    <property type="match status" value="1"/>
</dbReference>
<feature type="domain" description="Exostosin GT47" evidence="3">
    <location>
        <begin position="104"/>
        <end position="386"/>
    </location>
</feature>
<evidence type="ECO:0000256" key="2">
    <source>
        <dbReference type="SAM" id="Phobius"/>
    </source>
</evidence>
<keyword evidence="2" id="KW-1133">Transmembrane helix</keyword>